<name>A0A5B7HK90_PORTR</name>
<dbReference type="InterPro" id="IPR019340">
    <property type="entry name" value="Histone_AcTrfase_su3"/>
</dbReference>
<evidence type="ECO:0000313" key="2">
    <source>
        <dbReference type="Proteomes" id="UP000324222"/>
    </source>
</evidence>
<dbReference type="OrthoDB" id="1232at2759"/>
<organism evidence="1 2">
    <name type="scientific">Portunus trituberculatus</name>
    <name type="common">Swimming crab</name>
    <name type="synonym">Neptunus trituberculatus</name>
    <dbReference type="NCBI Taxonomy" id="210409"/>
    <lineage>
        <taxon>Eukaryota</taxon>
        <taxon>Metazoa</taxon>
        <taxon>Ecdysozoa</taxon>
        <taxon>Arthropoda</taxon>
        <taxon>Crustacea</taxon>
        <taxon>Multicrustacea</taxon>
        <taxon>Malacostraca</taxon>
        <taxon>Eumalacostraca</taxon>
        <taxon>Eucarida</taxon>
        <taxon>Decapoda</taxon>
        <taxon>Pleocyemata</taxon>
        <taxon>Brachyura</taxon>
        <taxon>Eubrachyura</taxon>
        <taxon>Portunoidea</taxon>
        <taxon>Portunidae</taxon>
        <taxon>Portuninae</taxon>
        <taxon>Portunus</taxon>
    </lineage>
</organism>
<sequence length="84" mass="9963">MELRRCQTELRAVSNHNISQLTRLLNLARDSLVRHDLKKRLRDADQKVRWFGLSIKSKCLMIRFCVCLYILHFPHSLLESQVSL</sequence>
<dbReference type="AlphaFoldDB" id="A0A5B7HK90"/>
<dbReference type="Proteomes" id="UP000324222">
    <property type="component" value="Unassembled WGS sequence"/>
</dbReference>
<gene>
    <name evidence="1" type="primary">tada3</name>
    <name evidence="1" type="ORF">E2C01_063888</name>
</gene>
<proteinExistence type="predicted"/>
<keyword evidence="2" id="KW-1185">Reference proteome</keyword>
<dbReference type="EMBL" id="VSRR010029781">
    <property type="protein sequence ID" value="MPC69657.1"/>
    <property type="molecule type" value="Genomic_DNA"/>
</dbReference>
<reference evidence="1 2" key="1">
    <citation type="submission" date="2019-05" db="EMBL/GenBank/DDBJ databases">
        <title>Another draft genome of Portunus trituberculatus and its Hox gene families provides insights of decapod evolution.</title>
        <authorList>
            <person name="Jeong J.-H."/>
            <person name="Song I."/>
            <person name="Kim S."/>
            <person name="Choi T."/>
            <person name="Kim D."/>
            <person name="Ryu S."/>
            <person name="Kim W."/>
        </authorList>
    </citation>
    <scope>NUCLEOTIDE SEQUENCE [LARGE SCALE GENOMIC DNA]</scope>
    <source>
        <tissue evidence="1">Muscle</tissue>
    </source>
</reference>
<evidence type="ECO:0000313" key="1">
    <source>
        <dbReference type="EMBL" id="MPC69657.1"/>
    </source>
</evidence>
<protein>
    <submittedName>
        <fullName evidence="1">Transcriptional adapter 3</fullName>
    </submittedName>
</protein>
<accession>A0A5B7HK90</accession>
<comment type="caution">
    <text evidence="1">The sequence shown here is derived from an EMBL/GenBank/DDBJ whole genome shotgun (WGS) entry which is preliminary data.</text>
</comment>
<dbReference type="Pfam" id="PF10198">
    <property type="entry name" value="Ada3"/>
    <property type="match status" value="1"/>
</dbReference>